<evidence type="ECO:0008006" key="3">
    <source>
        <dbReference type="Google" id="ProtNLM"/>
    </source>
</evidence>
<dbReference type="Proteomes" id="UP000077752">
    <property type="component" value="Unassembled WGS sequence"/>
</dbReference>
<evidence type="ECO:0000313" key="2">
    <source>
        <dbReference type="Proteomes" id="UP000077752"/>
    </source>
</evidence>
<dbReference type="RefSeq" id="WP_009402208.1">
    <property type="nucleotide sequence ID" value="NZ_LUCV01000049.1"/>
</dbReference>
<dbReference type="Pfam" id="PF10722">
    <property type="entry name" value="YbjN"/>
    <property type="match status" value="1"/>
</dbReference>
<name>A0A177SA74_PSEPU</name>
<protein>
    <recommendedName>
        <fullName evidence="3">YbjN domain-containing protein</fullName>
    </recommendedName>
</protein>
<dbReference type="InterPro" id="IPR019660">
    <property type="entry name" value="Put_sensory_transdc_reg_YbjN"/>
</dbReference>
<organism evidence="1 2">
    <name type="scientific">Pseudomonas putida</name>
    <name type="common">Arthrobacter siderocapsulatus</name>
    <dbReference type="NCBI Taxonomy" id="303"/>
    <lineage>
        <taxon>Bacteria</taxon>
        <taxon>Pseudomonadati</taxon>
        <taxon>Pseudomonadota</taxon>
        <taxon>Gammaproteobacteria</taxon>
        <taxon>Pseudomonadales</taxon>
        <taxon>Pseudomonadaceae</taxon>
        <taxon>Pseudomonas</taxon>
    </lineage>
</organism>
<sequence>MTETTLIQFVTADSLTTLLQDAGCRVNRIEQNQVVQLQTASQGIGYSVRFGNQGKETGEFLDFTFSCALRVQGELPENLANQWNYSRRFSRLSVQGEFLVLEQDVVVADGVSAQHLAGSLLLWDRVLQEFVTYLRDFSRNAAATQAAAETASAS</sequence>
<proteinExistence type="predicted"/>
<dbReference type="EMBL" id="LUCV01000049">
    <property type="protein sequence ID" value="OAI84722.1"/>
    <property type="molecule type" value="Genomic_DNA"/>
</dbReference>
<reference evidence="1 2" key="1">
    <citation type="submission" date="2016-03" db="EMBL/GenBank/DDBJ databases">
        <title>Draft Genome Assembly of Pseudomonas putida strain CBF10-2.</title>
        <authorList>
            <person name="Iyer R.S."/>
            <person name="Damania A."/>
        </authorList>
    </citation>
    <scope>NUCLEOTIDE SEQUENCE [LARGE SCALE GENOMIC DNA]</scope>
    <source>
        <strain evidence="1 2">CBF10-2</strain>
    </source>
</reference>
<comment type="caution">
    <text evidence="1">The sequence shown here is derived from an EMBL/GenBank/DDBJ whole genome shotgun (WGS) entry which is preliminary data.</text>
</comment>
<dbReference type="AlphaFoldDB" id="A0A177SA74"/>
<gene>
    <name evidence="1" type="ORF">AYO28_02235</name>
</gene>
<accession>A0A177SA74</accession>
<evidence type="ECO:0000313" key="1">
    <source>
        <dbReference type="EMBL" id="OAI84722.1"/>
    </source>
</evidence>